<keyword evidence="5 8" id="KW-1133">Transmembrane helix</keyword>
<protein>
    <recommendedName>
        <fullName evidence="9">Amino acid permease/ SLC12A domain-containing protein</fullName>
    </recommendedName>
</protein>
<comment type="caution">
    <text evidence="10">The sequence shown here is derived from an EMBL/GenBank/DDBJ whole genome shotgun (WGS) entry which is preliminary data.</text>
</comment>
<evidence type="ECO:0000259" key="9">
    <source>
        <dbReference type="Pfam" id="PF00324"/>
    </source>
</evidence>
<feature type="region of interest" description="Disordered" evidence="7">
    <location>
        <begin position="24"/>
        <end position="48"/>
    </location>
</feature>
<dbReference type="FunFam" id="1.20.1740.10:FF:000006">
    <property type="entry name" value="General amino acid permease"/>
    <property type="match status" value="1"/>
</dbReference>
<feature type="transmembrane region" description="Helical" evidence="8">
    <location>
        <begin position="435"/>
        <end position="459"/>
    </location>
</feature>
<reference evidence="10 11" key="1">
    <citation type="journal article" date="2018" name="Front. Microbiol.">
        <title>Prospects for Fungal Bioremediation of Acidic Radioactive Waste Sites: Characterization and Genome Sequence of Rhodotorula taiwanensis MD1149.</title>
        <authorList>
            <person name="Tkavc R."/>
            <person name="Matrosova V.Y."/>
            <person name="Grichenko O.E."/>
            <person name="Gostincar C."/>
            <person name="Volpe R.P."/>
            <person name="Klimenkova P."/>
            <person name="Gaidamakova E.K."/>
            <person name="Zhou C.E."/>
            <person name="Stewart B.J."/>
            <person name="Lyman M.G."/>
            <person name="Malfatti S.A."/>
            <person name="Rubinfeld B."/>
            <person name="Courtot M."/>
            <person name="Singh J."/>
            <person name="Dalgard C.L."/>
            <person name="Hamilton T."/>
            <person name="Frey K.G."/>
            <person name="Gunde-Cimerman N."/>
            <person name="Dugan L."/>
            <person name="Daly M.J."/>
        </authorList>
    </citation>
    <scope>NUCLEOTIDE SEQUENCE [LARGE SCALE GENOMIC DNA]</scope>
    <source>
        <strain evidence="10 11">MD1149</strain>
    </source>
</reference>
<evidence type="ECO:0000313" key="10">
    <source>
        <dbReference type="EMBL" id="POY70835.1"/>
    </source>
</evidence>
<dbReference type="OrthoDB" id="10062876at2759"/>
<dbReference type="EMBL" id="PJQD01000097">
    <property type="protein sequence ID" value="POY70835.1"/>
    <property type="molecule type" value="Genomic_DNA"/>
</dbReference>
<evidence type="ECO:0000256" key="1">
    <source>
        <dbReference type="ARBA" id="ARBA00004141"/>
    </source>
</evidence>
<dbReference type="PANTHER" id="PTHR43341">
    <property type="entry name" value="AMINO ACID PERMEASE"/>
    <property type="match status" value="1"/>
</dbReference>
<dbReference type="InterPro" id="IPR050524">
    <property type="entry name" value="APC_YAT"/>
</dbReference>
<dbReference type="STRING" id="741276.A0A2S5B246"/>
<dbReference type="PANTHER" id="PTHR43341:SF20">
    <property type="entry name" value="AAT FAMILY AMINO ACID TRANSPORTER"/>
    <property type="match status" value="1"/>
</dbReference>
<dbReference type="PIRSF" id="PIRSF006060">
    <property type="entry name" value="AA_transporter"/>
    <property type="match status" value="1"/>
</dbReference>
<feature type="transmembrane region" description="Helical" evidence="8">
    <location>
        <begin position="155"/>
        <end position="177"/>
    </location>
</feature>
<keyword evidence="2" id="KW-0813">Transport</keyword>
<dbReference type="InterPro" id="IPR004841">
    <property type="entry name" value="AA-permease/SLC12A_dom"/>
</dbReference>
<feature type="transmembrane region" description="Helical" evidence="8">
    <location>
        <begin position="514"/>
        <end position="531"/>
    </location>
</feature>
<feature type="compositionally biased region" description="Basic and acidic residues" evidence="7">
    <location>
        <begin position="32"/>
        <end position="41"/>
    </location>
</feature>
<keyword evidence="11" id="KW-1185">Reference proteome</keyword>
<evidence type="ECO:0000256" key="2">
    <source>
        <dbReference type="ARBA" id="ARBA00022448"/>
    </source>
</evidence>
<organism evidence="10 11">
    <name type="scientific">Rhodotorula taiwanensis</name>
    <dbReference type="NCBI Taxonomy" id="741276"/>
    <lineage>
        <taxon>Eukaryota</taxon>
        <taxon>Fungi</taxon>
        <taxon>Dikarya</taxon>
        <taxon>Basidiomycota</taxon>
        <taxon>Pucciniomycotina</taxon>
        <taxon>Microbotryomycetes</taxon>
        <taxon>Sporidiobolales</taxon>
        <taxon>Sporidiobolaceae</taxon>
        <taxon>Rhodotorula</taxon>
    </lineage>
</organism>
<evidence type="ECO:0000256" key="3">
    <source>
        <dbReference type="ARBA" id="ARBA00022692"/>
    </source>
</evidence>
<sequence length="581" mass="61718">MTAEVRPALIPGANSNGAFSIERLAGRTPSQRNKDVEKGDVPAKGGEVTMGAPLAPGASMHGGGQLQRQMSSRHIAMISLGGAIGTGLFINTASALATGGPLGLLLGYSVVGTVVYATMACLGEMVSLLPVPGGVVTLGARFVDKSFSMVMGWSYMYAWLLALPAELSASAVLIGYWDQTTNPAVYITVTGVVAIAINWAGARAYGETEFWFASLKIVTIIGLIILGVILTAGGGPTGEVIGGKYWRDPGAFVQYLGISGAKGRFLGFWAVLTKAAFSYIGSEVVAIAAAESRNPKKTVPSAIRKVWLRIVIFYVASVGIIGLLVPSDDPRLKLSTGTAASSPFVIAISDASIKALPSVVNAAILTSAWSAASSDLYTSSRTLHGLALQGNAPKFFAKVNSRGLPARACLVGIAFACLAYLSAGAGTAGKVFGWLANMTSVCGLTVWLCIGVTYIRFYRGIVAQGIDRNEFAFKAPLQPYLTYYSVLMISLILFFANFSVFVNGHWDTADFLTTYLPLFLFPLGYLAAHSWKRYIRRLPRNEWGRTPLLELDYVSGSRDGDPDEPEEPPKTILGKIANFLF</sequence>
<comment type="subcellular location">
    <subcellularLocation>
        <location evidence="1">Membrane</location>
        <topology evidence="1">Multi-pass membrane protein</topology>
    </subcellularLocation>
</comment>
<dbReference type="PROSITE" id="PS00218">
    <property type="entry name" value="AMINO_ACID_PERMEASE_1"/>
    <property type="match status" value="1"/>
</dbReference>
<keyword evidence="6 8" id="KW-0472">Membrane</keyword>
<evidence type="ECO:0000256" key="7">
    <source>
        <dbReference type="SAM" id="MobiDB-lite"/>
    </source>
</evidence>
<proteinExistence type="predicted"/>
<feature type="transmembrane region" description="Helical" evidence="8">
    <location>
        <begin position="480"/>
        <end position="502"/>
    </location>
</feature>
<evidence type="ECO:0000313" key="11">
    <source>
        <dbReference type="Proteomes" id="UP000237144"/>
    </source>
</evidence>
<feature type="transmembrane region" description="Helical" evidence="8">
    <location>
        <begin position="213"/>
        <end position="233"/>
    </location>
</feature>
<dbReference type="AlphaFoldDB" id="A0A2S5B246"/>
<dbReference type="Pfam" id="PF00324">
    <property type="entry name" value="AA_permease"/>
    <property type="match status" value="1"/>
</dbReference>
<feature type="transmembrane region" description="Helical" evidence="8">
    <location>
        <begin position="404"/>
        <end position="423"/>
    </location>
</feature>
<keyword evidence="4" id="KW-0029">Amino-acid transport</keyword>
<feature type="transmembrane region" description="Helical" evidence="8">
    <location>
        <begin position="306"/>
        <end position="325"/>
    </location>
</feature>
<name>A0A2S5B246_9BASI</name>
<evidence type="ECO:0000256" key="6">
    <source>
        <dbReference type="ARBA" id="ARBA00023136"/>
    </source>
</evidence>
<dbReference type="Gene3D" id="1.20.1740.10">
    <property type="entry name" value="Amino acid/polyamine transporter I"/>
    <property type="match status" value="1"/>
</dbReference>
<keyword evidence="3 8" id="KW-0812">Transmembrane</keyword>
<evidence type="ECO:0000256" key="8">
    <source>
        <dbReference type="SAM" id="Phobius"/>
    </source>
</evidence>
<dbReference type="GO" id="GO:0016020">
    <property type="term" value="C:membrane"/>
    <property type="evidence" value="ECO:0007669"/>
    <property type="project" value="UniProtKB-SubCell"/>
</dbReference>
<dbReference type="Proteomes" id="UP000237144">
    <property type="component" value="Unassembled WGS sequence"/>
</dbReference>
<accession>A0A2S5B246</accession>
<feature type="transmembrane region" description="Helical" evidence="8">
    <location>
        <begin position="75"/>
        <end position="96"/>
    </location>
</feature>
<evidence type="ECO:0000256" key="4">
    <source>
        <dbReference type="ARBA" id="ARBA00022970"/>
    </source>
</evidence>
<feature type="domain" description="Amino acid permease/ SLC12A" evidence="9">
    <location>
        <begin position="74"/>
        <end position="533"/>
    </location>
</feature>
<dbReference type="InterPro" id="IPR004840">
    <property type="entry name" value="Amino_acid_permease_CS"/>
</dbReference>
<gene>
    <name evidence="10" type="ORF">BMF94_6248</name>
</gene>
<feature type="transmembrane region" description="Helical" evidence="8">
    <location>
        <begin position="183"/>
        <end position="201"/>
    </location>
</feature>
<evidence type="ECO:0000256" key="5">
    <source>
        <dbReference type="ARBA" id="ARBA00022989"/>
    </source>
</evidence>
<dbReference type="GO" id="GO:0015171">
    <property type="term" value="F:amino acid transmembrane transporter activity"/>
    <property type="evidence" value="ECO:0007669"/>
    <property type="project" value="TreeGrafter"/>
</dbReference>